<evidence type="ECO:0000313" key="2">
    <source>
        <dbReference type="EMBL" id="PKI49339.1"/>
    </source>
</evidence>
<name>A0A218X2C3_PUNGR</name>
<evidence type="ECO:0000313" key="1">
    <source>
        <dbReference type="EMBL" id="OWM79084.1"/>
    </source>
</evidence>
<dbReference type="Pfam" id="PF14009">
    <property type="entry name" value="PADRE"/>
    <property type="match status" value="1"/>
</dbReference>
<dbReference type="EMBL" id="MTKT01002492">
    <property type="protein sequence ID" value="OWM79084.1"/>
    <property type="molecule type" value="Genomic_DNA"/>
</dbReference>
<dbReference type="GeneID" id="116194911"/>
<dbReference type="InterPro" id="IPR025322">
    <property type="entry name" value="PADRE_dom"/>
</dbReference>
<dbReference type="Proteomes" id="UP000233551">
    <property type="component" value="Unassembled WGS sequence"/>
</dbReference>
<sequence>MGNCLVLHRKTIQIVKLDGKVLEHQNSVEVCHVLTDFSGHGVLDTLPQVEADRSLHLSPETVLKGGHSYYLVPLQPPENVPMKMKKKKVRFADSSEAAGDQGVLASSGSSPSVGGAVRIKLVISKRELMEMMKSRGVSASEELMYQIMSGQKLQVHDHLEEVDDDHRDDDGEGCNKGWKPVLETIHEK</sequence>
<protein>
    <submittedName>
        <fullName evidence="1">Uncharacterized protein</fullName>
    </submittedName>
</protein>
<accession>A0A218X2C3</accession>
<reference evidence="3" key="1">
    <citation type="journal article" date="2017" name="Plant J.">
        <title>The pomegranate (Punica granatum L.) genome and the genomics of punicalagin biosynthesis.</title>
        <authorList>
            <person name="Qin G."/>
            <person name="Xu C."/>
            <person name="Ming R."/>
            <person name="Tang H."/>
            <person name="Guyot R."/>
            <person name="Kramer E.M."/>
            <person name="Hu Y."/>
            <person name="Yi X."/>
            <person name="Qi Y."/>
            <person name="Xu X."/>
            <person name="Gao Z."/>
            <person name="Pan H."/>
            <person name="Jian J."/>
            <person name="Tian Y."/>
            <person name="Yue Z."/>
            <person name="Xu Y."/>
        </authorList>
    </citation>
    <scope>NUCLEOTIDE SEQUENCE [LARGE SCALE GENOMIC DNA]</scope>
    <source>
        <strain evidence="3">cv. Dabenzi</strain>
    </source>
</reference>
<dbReference type="AlphaFoldDB" id="A0A218X2C3"/>
<keyword evidence="4" id="KW-1185">Reference proteome</keyword>
<dbReference type="PANTHER" id="PTHR33148:SF46">
    <property type="entry name" value="EMB|CAB85509.1"/>
    <property type="match status" value="1"/>
</dbReference>
<organism evidence="1 3">
    <name type="scientific">Punica granatum</name>
    <name type="common">Pomegranate</name>
    <dbReference type="NCBI Taxonomy" id="22663"/>
    <lineage>
        <taxon>Eukaryota</taxon>
        <taxon>Viridiplantae</taxon>
        <taxon>Streptophyta</taxon>
        <taxon>Embryophyta</taxon>
        <taxon>Tracheophyta</taxon>
        <taxon>Spermatophyta</taxon>
        <taxon>Magnoliopsida</taxon>
        <taxon>eudicotyledons</taxon>
        <taxon>Gunneridae</taxon>
        <taxon>Pentapetalae</taxon>
        <taxon>rosids</taxon>
        <taxon>malvids</taxon>
        <taxon>Myrtales</taxon>
        <taxon>Lythraceae</taxon>
        <taxon>Punica</taxon>
    </lineage>
</organism>
<reference evidence="2 4" key="3">
    <citation type="submission" date="2017-11" db="EMBL/GenBank/DDBJ databases">
        <title>De-novo sequencing of pomegranate (Punica granatum L.) genome.</title>
        <authorList>
            <person name="Akparov Z."/>
            <person name="Amiraslanov A."/>
            <person name="Hajiyeva S."/>
            <person name="Abbasov M."/>
            <person name="Kaur K."/>
            <person name="Hamwieh A."/>
            <person name="Solovyev V."/>
            <person name="Salamov A."/>
            <person name="Braich B."/>
            <person name="Kosarev P."/>
            <person name="Mahmoud A."/>
            <person name="Hajiyev E."/>
            <person name="Babayeva S."/>
            <person name="Izzatullayeva V."/>
            <person name="Mammadov A."/>
            <person name="Mammadov A."/>
            <person name="Sharifova S."/>
            <person name="Ojaghi J."/>
            <person name="Eynullazada K."/>
            <person name="Bayramov B."/>
            <person name="Abdulazimova A."/>
            <person name="Shahmuradov I."/>
        </authorList>
    </citation>
    <scope>NUCLEOTIDE SEQUENCE [LARGE SCALE GENOMIC DNA]</scope>
    <source>
        <strain evidence="2">AG2017</strain>
        <strain evidence="4">cv. AG2017</strain>
        <tissue evidence="2">Leaf</tissue>
    </source>
</reference>
<evidence type="ECO:0000313" key="3">
    <source>
        <dbReference type="Proteomes" id="UP000197138"/>
    </source>
</evidence>
<comment type="caution">
    <text evidence="1">The sequence shown here is derived from an EMBL/GenBank/DDBJ whole genome shotgun (WGS) entry which is preliminary data.</text>
</comment>
<dbReference type="PANTHER" id="PTHR33148">
    <property type="entry name" value="PLASTID MOVEMENT IMPAIRED PROTEIN-RELATED"/>
    <property type="match status" value="1"/>
</dbReference>
<reference evidence="1" key="2">
    <citation type="submission" date="2017-06" db="EMBL/GenBank/DDBJ databases">
        <title>The pomegranate genome and the genomics of punicalagin biosynthesis.</title>
        <authorList>
            <person name="Xu C."/>
        </authorList>
    </citation>
    <scope>NUCLEOTIDE SEQUENCE [LARGE SCALE GENOMIC DNA]</scope>
    <source>
        <tissue evidence="1">Fresh leaf</tissue>
    </source>
</reference>
<dbReference type="OrthoDB" id="1688863at2759"/>
<proteinExistence type="predicted"/>
<gene>
    <name evidence="1" type="ORF">CDL15_Pgr003255</name>
    <name evidence="2" type="ORF">CRG98_030267</name>
</gene>
<dbReference type="EMBL" id="PGOL01002250">
    <property type="protein sequence ID" value="PKI49339.1"/>
    <property type="molecule type" value="Genomic_DNA"/>
</dbReference>
<evidence type="ECO:0000313" key="4">
    <source>
        <dbReference type="Proteomes" id="UP000233551"/>
    </source>
</evidence>
<dbReference type="Proteomes" id="UP000197138">
    <property type="component" value="Unassembled WGS sequence"/>
</dbReference>